<dbReference type="PANTHER" id="PTHR36156:SF3">
    <property type="entry name" value="CUPIN 2 CONSERVED BARREL DOMAIN-CONTAINING PROTEIN"/>
    <property type="match status" value="1"/>
</dbReference>
<dbReference type="CDD" id="cd02231">
    <property type="entry name" value="cupin_BLL6423-like"/>
    <property type="match status" value="1"/>
</dbReference>
<dbReference type="InterPro" id="IPR014710">
    <property type="entry name" value="RmlC-like_jellyroll"/>
</dbReference>
<dbReference type="Gene3D" id="2.60.120.10">
    <property type="entry name" value="Jelly Rolls"/>
    <property type="match status" value="1"/>
</dbReference>
<evidence type="ECO:0000313" key="2">
    <source>
        <dbReference type="Proteomes" id="UP000469558"/>
    </source>
</evidence>
<dbReference type="EMBL" id="QGMK01000087">
    <property type="protein sequence ID" value="TVY84413.1"/>
    <property type="molecule type" value="Genomic_DNA"/>
</dbReference>
<proteinExistence type="predicted"/>
<dbReference type="OrthoDB" id="5840532at2759"/>
<sequence length="189" mass="20553">MAGKSTSSLPEVHRFITDHDADGKAVFNKSVPEEGQWQPISDAANFFLAYTTHGFPIALNPAEKAPDVTSYKNDLETVKSLTVDNGSVLRFVDFAPDTEPIMHRTTSLDYGVVLEGAVECHLDSGEVKTLQRGDVCVQRATNHAWKNISENGGWARMMFVLLPSEAPVVGGKTLGLDLGSHMPDTVEPK</sequence>
<accession>A0A8T9CP12</accession>
<reference evidence="1 2" key="1">
    <citation type="submission" date="2018-05" db="EMBL/GenBank/DDBJ databases">
        <title>Genome sequencing and assembly of the regulated plant pathogen Lachnellula willkommii and related sister species for the development of diagnostic species identification markers.</title>
        <authorList>
            <person name="Giroux E."/>
            <person name="Bilodeau G."/>
        </authorList>
    </citation>
    <scope>NUCLEOTIDE SEQUENCE [LARGE SCALE GENOMIC DNA]</scope>
    <source>
        <strain evidence="1 2">CBS 268.59</strain>
    </source>
</reference>
<dbReference type="PANTHER" id="PTHR36156">
    <property type="entry name" value="SLR2101 PROTEIN"/>
    <property type="match status" value="1"/>
</dbReference>
<protein>
    <submittedName>
        <fullName evidence="1">Uncharacterized protein</fullName>
    </submittedName>
</protein>
<dbReference type="InterPro" id="IPR011051">
    <property type="entry name" value="RmlC_Cupin_sf"/>
</dbReference>
<organism evidence="1 2">
    <name type="scientific">Lachnellula suecica</name>
    <dbReference type="NCBI Taxonomy" id="602035"/>
    <lineage>
        <taxon>Eukaryota</taxon>
        <taxon>Fungi</taxon>
        <taxon>Dikarya</taxon>
        <taxon>Ascomycota</taxon>
        <taxon>Pezizomycotina</taxon>
        <taxon>Leotiomycetes</taxon>
        <taxon>Helotiales</taxon>
        <taxon>Lachnaceae</taxon>
        <taxon>Lachnellula</taxon>
    </lineage>
</organism>
<dbReference type="AlphaFoldDB" id="A0A8T9CP12"/>
<keyword evidence="2" id="KW-1185">Reference proteome</keyword>
<dbReference type="InterPro" id="IPR047142">
    <property type="entry name" value="OryJ/VirC-like"/>
</dbReference>
<name>A0A8T9CP12_9HELO</name>
<gene>
    <name evidence="1" type="ORF">LSUE1_G000465</name>
</gene>
<evidence type="ECO:0000313" key="1">
    <source>
        <dbReference type="EMBL" id="TVY84413.1"/>
    </source>
</evidence>
<dbReference type="Gene3D" id="2.20.70.150">
    <property type="match status" value="1"/>
</dbReference>
<dbReference type="Proteomes" id="UP000469558">
    <property type="component" value="Unassembled WGS sequence"/>
</dbReference>
<dbReference type="SUPFAM" id="SSF51182">
    <property type="entry name" value="RmlC-like cupins"/>
    <property type="match status" value="1"/>
</dbReference>
<comment type="caution">
    <text evidence="1">The sequence shown here is derived from an EMBL/GenBank/DDBJ whole genome shotgun (WGS) entry which is preliminary data.</text>
</comment>